<reference evidence="2 3" key="2">
    <citation type="journal article" date="2017" name="Sci. Rep.">
        <title>A mobile pathogenicity chromosome in Fusarium oxysporum for infection of multiple cucurbit species.</title>
        <authorList>
            <person name="van Dam P."/>
            <person name="Fokkens L."/>
            <person name="Ayukawa Y."/>
            <person name="van der Gragt M."/>
            <person name="Ter Horst A."/>
            <person name="Brankovics B."/>
            <person name="Houterman P.M."/>
            <person name="Arie T."/>
            <person name="Rep M."/>
        </authorList>
    </citation>
    <scope>NUCLEOTIDE SEQUENCE [LARGE SCALE GENOMIC DNA]</scope>
    <source>
        <strain evidence="2 3">Forc016</strain>
    </source>
</reference>
<dbReference type="Proteomes" id="UP000219602">
    <property type="component" value="Chromosome 4"/>
</dbReference>
<protein>
    <recommendedName>
        <fullName evidence="4">Methyltransferase domain-containing protein</fullName>
    </recommendedName>
</protein>
<dbReference type="STRING" id="327505.A0A2H3HED1"/>
<dbReference type="AlphaFoldDB" id="A0A2H3HED1"/>
<dbReference type="Gene3D" id="3.40.50.150">
    <property type="entry name" value="Vaccinia Virus protein VP39"/>
    <property type="match status" value="1"/>
</dbReference>
<dbReference type="SUPFAM" id="SSF53335">
    <property type="entry name" value="S-adenosyl-L-methionine-dependent methyltransferases"/>
    <property type="match status" value="1"/>
</dbReference>
<keyword evidence="1" id="KW-0808">Transferase</keyword>
<dbReference type="CDD" id="cd02440">
    <property type="entry name" value="AdoMet_MTases"/>
    <property type="match status" value="1"/>
</dbReference>
<sequence>MGEQNKAHYNNAPPALFRWPWIIELCNQISKELRSNIDWIGIRPPSSRPTKLLDYACGDGVASRALAPFMSTVRGMDIASGMVEQYNKMALKAGYTSIKMRAVQGDLIDPELTPSPETNTPGFFDFDVVAMCMALHHIEDPENMILQLSKRLRPGGILLIIDWVASSAGSSAQTGNRTLGAISRMGFQENEVKSSFDKAGLEDWAWKLTSAPSQVPREIGGEQQLFLARGKKPFNIDSCHFPTTTSTSRDEGDIIHEFLESLLDDHKTTNMKPQVLLAAGLATVAIADQWPMAKEKCGRLGPMEWDPNDLPPDVDVMQIRMCADHPMGAGNYWGWGEYLPDWFPRNPFADMEIDWLWWP</sequence>
<name>A0A2H3HED1_FUSOX</name>
<dbReference type="Pfam" id="PF13489">
    <property type="entry name" value="Methyltransf_23"/>
    <property type="match status" value="1"/>
</dbReference>
<reference evidence="2 3" key="1">
    <citation type="journal article" date="2016" name="Environ. Microbiol.">
        <title>Effector profiles distinguish formae speciales of Fusarium oxysporum.</title>
        <authorList>
            <person name="van Dam P."/>
            <person name="Fokkens L."/>
            <person name="Schmidt S.M."/>
            <person name="Linmans J.H."/>
            <person name="Kistler H.C."/>
            <person name="Ma L.J."/>
            <person name="Rep M."/>
        </authorList>
    </citation>
    <scope>NUCLEOTIDE SEQUENCE [LARGE SCALE GENOMIC DNA]</scope>
    <source>
        <strain evidence="2 3">Forc016</strain>
    </source>
</reference>
<proteinExistence type="predicted"/>
<gene>
    <name evidence="2" type="ORF">AU210_003960</name>
</gene>
<comment type="caution">
    <text evidence="2">The sequence shown here is derived from an EMBL/GenBank/DDBJ whole genome shotgun (WGS) entry which is preliminary data.</text>
</comment>
<dbReference type="PANTHER" id="PTHR43861:SF3">
    <property type="entry name" value="PUTATIVE (AFU_ORTHOLOGUE AFUA_2G14390)-RELATED"/>
    <property type="match status" value="1"/>
</dbReference>
<dbReference type="EMBL" id="MABQ02000003">
    <property type="protein sequence ID" value="PCD41405.1"/>
    <property type="molecule type" value="Genomic_DNA"/>
</dbReference>
<evidence type="ECO:0008006" key="4">
    <source>
        <dbReference type="Google" id="ProtNLM"/>
    </source>
</evidence>
<dbReference type="PANTHER" id="PTHR43861">
    <property type="entry name" value="TRANS-ACONITATE 2-METHYLTRANSFERASE-RELATED"/>
    <property type="match status" value="1"/>
</dbReference>
<dbReference type="InterPro" id="IPR029063">
    <property type="entry name" value="SAM-dependent_MTases_sf"/>
</dbReference>
<organism evidence="2 3">
    <name type="scientific">Fusarium oxysporum f. sp. radicis-cucumerinum</name>
    <dbReference type="NCBI Taxonomy" id="327505"/>
    <lineage>
        <taxon>Eukaryota</taxon>
        <taxon>Fungi</taxon>
        <taxon>Dikarya</taxon>
        <taxon>Ascomycota</taxon>
        <taxon>Pezizomycotina</taxon>
        <taxon>Sordariomycetes</taxon>
        <taxon>Hypocreomycetidae</taxon>
        <taxon>Hypocreales</taxon>
        <taxon>Nectriaceae</taxon>
        <taxon>Fusarium</taxon>
        <taxon>Fusarium oxysporum species complex</taxon>
    </lineage>
</organism>
<accession>A0A2H3HED1</accession>
<dbReference type="GO" id="GO:0016740">
    <property type="term" value="F:transferase activity"/>
    <property type="evidence" value="ECO:0007669"/>
    <property type="project" value="UniProtKB-KW"/>
</dbReference>
<evidence type="ECO:0000256" key="1">
    <source>
        <dbReference type="ARBA" id="ARBA00022679"/>
    </source>
</evidence>
<evidence type="ECO:0000313" key="3">
    <source>
        <dbReference type="Proteomes" id="UP000219602"/>
    </source>
</evidence>
<evidence type="ECO:0000313" key="2">
    <source>
        <dbReference type="EMBL" id="PCD41405.1"/>
    </source>
</evidence>